<comment type="caution">
    <text evidence="10">The sequence shown here is derived from an EMBL/GenBank/DDBJ whole genome shotgun (WGS) entry which is preliminary data.</text>
</comment>
<feature type="transmembrane region" description="Helical" evidence="8">
    <location>
        <begin position="235"/>
        <end position="262"/>
    </location>
</feature>
<gene>
    <name evidence="10" type="ORF">GCM10010339_42300</name>
</gene>
<dbReference type="RefSeq" id="WP_189954643.1">
    <property type="nucleotide sequence ID" value="NZ_BMVG01000009.1"/>
</dbReference>
<keyword evidence="11" id="KW-1185">Reference proteome</keyword>
<evidence type="ECO:0000313" key="10">
    <source>
        <dbReference type="EMBL" id="GHE05634.1"/>
    </source>
</evidence>
<feature type="transmembrane region" description="Helical" evidence="8">
    <location>
        <begin position="296"/>
        <end position="316"/>
    </location>
</feature>
<name>A0A919D3Y0_9ACTN</name>
<feature type="transmembrane region" description="Helical" evidence="8">
    <location>
        <begin position="29"/>
        <end position="52"/>
    </location>
</feature>
<dbReference type="Proteomes" id="UP000655443">
    <property type="component" value="Unassembled WGS sequence"/>
</dbReference>
<dbReference type="GO" id="GO:1902600">
    <property type="term" value="P:proton transmembrane transport"/>
    <property type="evidence" value="ECO:0007669"/>
    <property type="project" value="InterPro"/>
</dbReference>
<dbReference type="EMBL" id="BMVG01000009">
    <property type="protein sequence ID" value="GHE05634.1"/>
    <property type="molecule type" value="Genomic_DNA"/>
</dbReference>
<comment type="subcellular location">
    <subcellularLocation>
        <location evidence="1">Cell membrane</location>
        <topology evidence="1">Multi-pass membrane protein</topology>
    </subcellularLocation>
</comment>
<feature type="transmembrane region" description="Helical" evidence="8">
    <location>
        <begin position="88"/>
        <end position="108"/>
    </location>
</feature>
<keyword evidence="7 8" id="KW-0472">Membrane</keyword>
<evidence type="ECO:0000256" key="7">
    <source>
        <dbReference type="ARBA" id="ARBA00023136"/>
    </source>
</evidence>
<keyword evidence="5 8" id="KW-1133">Transmembrane helix</keyword>
<dbReference type="GO" id="GO:0005886">
    <property type="term" value="C:plasma membrane"/>
    <property type="evidence" value="ECO:0007669"/>
    <property type="project" value="UniProtKB-SubCell"/>
</dbReference>
<evidence type="ECO:0000256" key="2">
    <source>
        <dbReference type="ARBA" id="ARBA00022448"/>
    </source>
</evidence>
<dbReference type="PANTHER" id="PTHR32507">
    <property type="entry name" value="NA(+)/H(+) ANTIPORTER 1"/>
    <property type="match status" value="1"/>
</dbReference>
<evidence type="ECO:0000256" key="5">
    <source>
        <dbReference type="ARBA" id="ARBA00022989"/>
    </source>
</evidence>
<evidence type="ECO:0000259" key="9">
    <source>
        <dbReference type="Pfam" id="PF00999"/>
    </source>
</evidence>
<feature type="domain" description="Cation/H+ exchanger transmembrane" evidence="9">
    <location>
        <begin position="15"/>
        <end position="402"/>
    </location>
</feature>
<accession>A0A919D3Y0</accession>
<dbReference type="PANTHER" id="PTHR32507:SF8">
    <property type="entry name" value="CNH1P"/>
    <property type="match status" value="1"/>
</dbReference>
<feature type="transmembrane region" description="Helical" evidence="8">
    <location>
        <begin position="354"/>
        <end position="373"/>
    </location>
</feature>
<proteinExistence type="predicted"/>
<evidence type="ECO:0000256" key="1">
    <source>
        <dbReference type="ARBA" id="ARBA00004651"/>
    </source>
</evidence>
<dbReference type="GO" id="GO:0015297">
    <property type="term" value="F:antiporter activity"/>
    <property type="evidence" value="ECO:0007669"/>
    <property type="project" value="UniProtKB-KW"/>
</dbReference>
<dbReference type="Pfam" id="PF00999">
    <property type="entry name" value="Na_H_Exchanger"/>
    <property type="match status" value="1"/>
</dbReference>
<keyword evidence="2" id="KW-0813">Transport</keyword>
<keyword evidence="6" id="KW-0406">Ion transport</keyword>
<dbReference type="InterPro" id="IPR006153">
    <property type="entry name" value="Cation/H_exchanger_TM"/>
</dbReference>
<evidence type="ECO:0000313" key="11">
    <source>
        <dbReference type="Proteomes" id="UP000655443"/>
    </source>
</evidence>
<feature type="transmembrane region" description="Helical" evidence="8">
    <location>
        <begin position="197"/>
        <end position="215"/>
    </location>
</feature>
<dbReference type="AlphaFoldDB" id="A0A919D3Y0"/>
<feature type="transmembrane region" description="Helical" evidence="8">
    <location>
        <begin position="322"/>
        <end position="342"/>
    </location>
</feature>
<reference evidence="10" key="1">
    <citation type="journal article" date="2014" name="Int. J. Syst. Evol. Microbiol.">
        <title>Complete genome sequence of Corynebacterium casei LMG S-19264T (=DSM 44701T), isolated from a smear-ripened cheese.</title>
        <authorList>
            <consortium name="US DOE Joint Genome Institute (JGI-PGF)"/>
            <person name="Walter F."/>
            <person name="Albersmeier A."/>
            <person name="Kalinowski J."/>
            <person name="Ruckert C."/>
        </authorList>
    </citation>
    <scope>NUCLEOTIDE SEQUENCE</scope>
    <source>
        <strain evidence="10">JCM 4714</strain>
    </source>
</reference>
<evidence type="ECO:0000256" key="8">
    <source>
        <dbReference type="SAM" id="Phobius"/>
    </source>
</evidence>
<keyword evidence="4 8" id="KW-0812">Transmembrane</keyword>
<evidence type="ECO:0000256" key="3">
    <source>
        <dbReference type="ARBA" id="ARBA00022449"/>
    </source>
</evidence>
<organism evidence="10 11">
    <name type="scientific">Streptomyces alanosinicus</name>
    <dbReference type="NCBI Taxonomy" id="68171"/>
    <lineage>
        <taxon>Bacteria</taxon>
        <taxon>Bacillati</taxon>
        <taxon>Actinomycetota</taxon>
        <taxon>Actinomycetes</taxon>
        <taxon>Kitasatosporales</taxon>
        <taxon>Streptomycetaceae</taxon>
        <taxon>Streptomyces</taxon>
    </lineage>
</organism>
<evidence type="ECO:0000256" key="4">
    <source>
        <dbReference type="ARBA" id="ARBA00022692"/>
    </source>
</evidence>
<reference evidence="10" key="2">
    <citation type="submission" date="2020-09" db="EMBL/GenBank/DDBJ databases">
        <authorList>
            <person name="Sun Q."/>
            <person name="Ohkuma M."/>
        </authorList>
    </citation>
    <scope>NUCLEOTIDE SEQUENCE</scope>
    <source>
        <strain evidence="10">JCM 4714</strain>
    </source>
</reference>
<feature type="transmembrane region" description="Helical" evidence="8">
    <location>
        <begin position="385"/>
        <end position="403"/>
    </location>
</feature>
<evidence type="ECO:0000256" key="6">
    <source>
        <dbReference type="ARBA" id="ARBA00023065"/>
    </source>
</evidence>
<sequence length="434" mass="45386">MLPTILAAAVMALVRSLAALRLQRWHLGAPAAMVLAGILVGLGVENSVVAVLNTEVAQHAAEIILAFLLFVDATEVRGGRLWGNSPRLVTRMLLVALPLSLGTAMLVGKLAFPGLSWAMMLVLACVVVPIDFAPSEQVVRDRRLPARVRSVLNVESGYNDGIVSPLFLFALLLAGGSSTVHTPLDALATAAAQASKAVLAGLVIGSLVGWLLHQAGRAGWTTEQSRRISVVLTPLIAYTAGVEIGGNGFVTSFVCGIAFRYVHRVLVARRIRGANAPRPAGGSSTVSRDFGLLEDATALMTMWFVVGIAAVVTFSTGVSRQAVLFCLAALTVIRIVPVLVSLVGSPLARRDRLLLGLLGPRGTTTIVFGLIAFNGLPDGVPADTVLLATVLCVLGSVLFHGMGSDLMIRRLLPPPVGGGEPADQGMDKAQENAK</sequence>
<keyword evidence="3" id="KW-0050">Antiport</keyword>
<protein>
    <submittedName>
        <fullName evidence="10">Sodium/hydrogen exchanger</fullName>
    </submittedName>
</protein>